<dbReference type="PANTHER" id="PTHR20883">
    <property type="entry name" value="PHYTANOYL-COA DIOXYGENASE DOMAIN CONTAINING 1"/>
    <property type="match status" value="1"/>
</dbReference>
<dbReference type="Gene3D" id="2.60.120.620">
    <property type="entry name" value="q2cbj1_9rhob like domain"/>
    <property type="match status" value="1"/>
</dbReference>
<keyword evidence="2" id="KW-1185">Reference proteome</keyword>
<sequence>MEPRNYNQLKKRSENKKWYDKSCYILRRDVIGMGKLLTKYPREPYVRNRYFQLKKDYKKIVKRKKRDYKEELLNKIIEVEKNDLEEFWNTIKELKTNSALPSNSDINNSICVEEWVKHFSNQNVKYCNDSSLDTEINELENNATNNELNNNISIGEIIKAIKQLKKKKSADKLDETCQPVNPCQWWNIVYCNIHLVDFLSDKEIASVHRELGRYRQDVVPKIESKFVFYEEKGNEDSIIRLEQMLVHDEFFKDLAESPAFNGLADLLLGMECEPNNIQFFSKPPGGKDTPPHQDGKYFMHDKGLTFWLALEDADEENGCMYYVPGTHKSGCLEHVKTDMLGFSQALVDYTDGMKNKEVCAEAEKGTLLGHHPNMVHRAGKNRSDIRWRPAIGLTYWAKSCRDDEELHKRRAAYKKSLFQELKTTGKI</sequence>
<evidence type="ECO:0000313" key="3">
    <source>
        <dbReference type="RefSeq" id="XP_006822910.1"/>
    </source>
</evidence>
<gene>
    <name evidence="3" type="primary">LOC100378442</name>
</gene>
<comment type="cofactor">
    <cofactor evidence="1">
        <name>Fe cation</name>
        <dbReference type="ChEBI" id="CHEBI:24875"/>
    </cofactor>
</comment>
<evidence type="ECO:0000256" key="1">
    <source>
        <dbReference type="ARBA" id="ARBA00001962"/>
    </source>
</evidence>
<dbReference type="PANTHER" id="PTHR20883:SF46">
    <property type="entry name" value="PHYTANOYL-COA HYDROXYLASE"/>
    <property type="match status" value="1"/>
</dbReference>
<evidence type="ECO:0000313" key="2">
    <source>
        <dbReference type="Proteomes" id="UP000694865"/>
    </source>
</evidence>
<accession>A0ABM0MSB9</accession>
<dbReference type="InterPro" id="IPR008775">
    <property type="entry name" value="Phytyl_CoA_dOase-like"/>
</dbReference>
<dbReference type="SUPFAM" id="SSF51197">
    <property type="entry name" value="Clavaminate synthase-like"/>
    <property type="match status" value="1"/>
</dbReference>
<dbReference type="Proteomes" id="UP000694865">
    <property type="component" value="Unplaced"/>
</dbReference>
<protein>
    <submittedName>
        <fullName evidence="3">Uncharacterized protein LOC100378442</fullName>
    </submittedName>
</protein>
<proteinExistence type="predicted"/>
<dbReference type="RefSeq" id="XP_006822910.1">
    <property type="nucleotide sequence ID" value="XM_006822847.1"/>
</dbReference>
<name>A0ABM0MSB9_SACKO</name>
<dbReference type="GeneID" id="100378442"/>
<dbReference type="Pfam" id="PF05721">
    <property type="entry name" value="PhyH"/>
    <property type="match status" value="1"/>
</dbReference>
<reference evidence="3" key="1">
    <citation type="submission" date="2025-08" db="UniProtKB">
        <authorList>
            <consortium name="RefSeq"/>
        </authorList>
    </citation>
    <scope>IDENTIFICATION</scope>
    <source>
        <tissue evidence="3">Testes</tissue>
    </source>
</reference>
<organism evidence="2 3">
    <name type="scientific">Saccoglossus kowalevskii</name>
    <name type="common">Acorn worm</name>
    <dbReference type="NCBI Taxonomy" id="10224"/>
    <lineage>
        <taxon>Eukaryota</taxon>
        <taxon>Metazoa</taxon>
        <taxon>Hemichordata</taxon>
        <taxon>Enteropneusta</taxon>
        <taxon>Harrimaniidae</taxon>
        <taxon>Saccoglossus</taxon>
    </lineage>
</organism>